<dbReference type="Proteomes" id="UP000001340">
    <property type="component" value="Unassembled WGS sequence"/>
</dbReference>
<protein>
    <submittedName>
        <fullName evidence="1">Uncharacterized protein</fullName>
    </submittedName>
</protein>
<evidence type="ECO:0000313" key="1">
    <source>
        <dbReference type="EMBL" id="EKR56236.1"/>
    </source>
</evidence>
<dbReference type="RefSeq" id="WP_002072334.1">
    <property type="nucleotide sequence ID" value="NZ_AHNR02000016.1"/>
</dbReference>
<accession>A0A0E2D9V7</accession>
<comment type="caution">
    <text evidence="1">The sequence shown here is derived from an EMBL/GenBank/DDBJ whole genome shotgun (WGS) entry which is preliminary data.</text>
</comment>
<sequence>MSIPAIQGRQFSYLNEICAVDPIVAAKVRLTIDEMNRFWPYPGAETQPGNADSLRFSVIDRIR</sequence>
<evidence type="ECO:0000313" key="2">
    <source>
        <dbReference type="Proteomes" id="UP000001340"/>
    </source>
</evidence>
<dbReference type="AlphaFoldDB" id="A0A0E2D9V7"/>
<proteinExistence type="predicted"/>
<name>A0A0E2D9V7_LEPIR</name>
<gene>
    <name evidence="1" type="ORF">LEP1GSC105_3319</name>
</gene>
<organism evidence="1 2">
    <name type="scientific">Leptospira interrogans str. UI 12758</name>
    <dbReference type="NCBI Taxonomy" id="1049938"/>
    <lineage>
        <taxon>Bacteria</taxon>
        <taxon>Pseudomonadati</taxon>
        <taxon>Spirochaetota</taxon>
        <taxon>Spirochaetia</taxon>
        <taxon>Leptospirales</taxon>
        <taxon>Leptospiraceae</taxon>
        <taxon>Leptospira</taxon>
    </lineage>
</organism>
<reference evidence="1 2" key="1">
    <citation type="submission" date="2012-10" db="EMBL/GenBank/DDBJ databases">
        <authorList>
            <person name="Harkins D.M."/>
            <person name="Durkin A.S."/>
            <person name="Brinkac L.M."/>
            <person name="Haft D.H."/>
            <person name="Selengut J.D."/>
            <person name="Sanka R."/>
            <person name="DePew J."/>
            <person name="Purushe J."/>
            <person name="Chanthongthip A."/>
            <person name="Lattana O."/>
            <person name="Phetsouvanh R."/>
            <person name="Newton P.N."/>
            <person name="Vinetz J.M."/>
            <person name="Sutton G.G."/>
            <person name="Nierman W.C."/>
            <person name="Fouts D.E."/>
        </authorList>
    </citation>
    <scope>NUCLEOTIDE SEQUENCE [LARGE SCALE GENOMIC DNA]</scope>
    <source>
        <strain evidence="1 2">UI 12758</strain>
    </source>
</reference>
<dbReference type="EMBL" id="AHNR02000016">
    <property type="protein sequence ID" value="EKR56236.1"/>
    <property type="molecule type" value="Genomic_DNA"/>
</dbReference>